<organism evidence="1 2">
    <name type="scientific">Racocetra persica</name>
    <dbReference type="NCBI Taxonomy" id="160502"/>
    <lineage>
        <taxon>Eukaryota</taxon>
        <taxon>Fungi</taxon>
        <taxon>Fungi incertae sedis</taxon>
        <taxon>Mucoromycota</taxon>
        <taxon>Glomeromycotina</taxon>
        <taxon>Glomeromycetes</taxon>
        <taxon>Diversisporales</taxon>
        <taxon>Gigasporaceae</taxon>
        <taxon>Racocetra</taxon>
    </lineage>
</organism>
<proteinExistence type="predicted"/>
<dbReference type="Proteomes" id="UP000789920">
    <property type="component" value="Unassembled WGS sequence"/>
</dbReference>
<evidence type="ECO:0000313" key="2">
    <source>
        <dbReference type="Proteomes" id="UP000789920"/>
    </source>
</evidence>
<sequence length="47" mass="5161">MTFDEHELLLPFGSSGNTVLRPLQTHQPFMNAEPGSVGRKSLSAHQP</sequence>
<accession>A0ACA9S2B0</accession>
<keyword evidence="2" id="KW-1185">Reference proteome</keyword>
<name>A0ACA9S2B0_9GLOM</name>
<dbReference type="EMBL" id="CAJVQC010085010">
    <property type="protein sequence ID" value="CAG8821551.1"/>
    <property type="molecule type" value="Genomic_DNA"/>
</dbReference>
<evidence type="ECO:0000313" key="1">
    <source>
        <dbReference type="EMBL" id="CAG8821551.1"/>
    </source>
</evidence>
<feature type="non-terminal residue" evidence="1">
    <location>
        <position position="47"/>
    </location>
</feature>
<protein>
    <submittedName>
        <fullName evidence="1">28698_t:CDS:1</fullName>
    </submittedName>
</protein>
<reference evidence="1" key="1">
    <citation type="submission" date="2021-06" db="EMBL/GenBank/DDBJ databases">
        <authorList>
            <person name="Kallberg Y."/>
            <person name="Tangrot J."/>
            <person name="Rosling A."/>
        </authorList>
    </citation>
    <scope>NUCLEOTIDE SEQUENCE</scope>
    <source>
        <strain evidence="1">MA461A</strain>
    </source>
</reference>
<comment type="caution">
    <text evidence="1">The sequence shown here is derived from an EMBL/GenBank/DDBJ whole genome shotgun (WGS) entry which is preliminary data.</text>
</comment>
<gene>
    <name evidence="1" type="ORF">RPERSI_LOCUS25612</name>
</gene>